<keyword evidence="12 16" id="KW-0119">Carbohydrate metabolism</keyword>
<dbReference type="VEuPathDB" id="VectorBase:RSAN_027519"/>
<evidence type="ECO:0000313" key="18">
    <source>
        <dbReference type="EMBL" id="KAH7947652.1"/>
    </source>
</evidence>
<evidence type="ECO:0000256" key="6">
    <source>
        <dbReference type="ARBA" id="ARBA00022475"/>
    </source>
</evidence>
<evidence type="ECO:0000256" key="1">
    <source>
        <dbReference type="ARBA" id="ARBA00002837"/>
    </source>
</evidence>
<evidence type="ECO:0000256" key="11">
    <source>
        <dbReference type="ARBA" id="ARBA00023136"/>
    </source>
</evidence>
<evidence type="ECO:0000259" key="17">
    <source>
        <dbReference type="PROSITE" id="PS51006"/>
    </source>
</evidence>
<comment type="subcellular location">
    <subcellularLocation>
        <location evidence="2 16">Cell membrane</location>
        <topology evidence="2 16">Lipid-anchor</topology>
        <orientation evidence="2 16">Cytoplasmic side</orientation>
    </subcellularLocation>
</comment>
<evidence type="ECO:0000313" key="19">
    <source>
        <dbReference type="Proteomes" id="UP000821837"/>
    </source>
</evidence>
<keyword evidence="19" id="KW-1185">Reference proteome</keyword>
<sequence>MDVWLDKSAVESPKRRSTAVKSVEDVLSTLGLMRKHELDTAGSHIYLYTAESAGLSCLITVYSSGFLTVTIEDANPDSPLTNQIEICSQNDRVQIPLIKRGTPVPNYYTTSDERILEYDFDKIVFEEKSKYQHVKILHSPTLGNCLLLDDLQNLAEKDINYTHGLMKYPSVSYADKEVLILGGGDGGLLSTMETQSCPRLTYYYRLLSRTVLVYQDPATGLIPSQKYEHHAWVRDNVYAVLSVWALALAYRKRTELDEDRARTYELEQCCVKLMRSLLGAMMEQKDKLEKFKETHNPTDCLHAKYSSVTKETCTSDEEWGHLQIDATSLFLLILAQMTASGLQIVFNLDEVAFVQNLVFYLEGAYCIPDYGIWERGDKTNRGIRELNSSSVGMAKAAMEAISELNLFGSYGGPSSVIHVLSDEAQECDAVLSAMLPRESCSKEVDAALISIIGFPGFAVTDQELIDLTRHAIIDKLQGQYGCKRFLRDGYKTVREDKTRQYYEGWELQGFHNIECEWPLFFCYLVIEACFREDRITMDEYSDMLERVLIKTDDGIRLVPEMYAVQADKVNKEYEMPDTQARMPIGQIPFVWAQSLYIVGRLMHDELITPGEMDPLNRRLGMIQQPDVVVQVVLLTETSTVRDRFAELYPGIQKLTEVQPIEVLPGRVLGQLYLHLGQNRKMGLSGRFSTDVGLLATSKMYTLQDQLFVFTPQNLDSEVFHLVNDVDLFVSTLRSDLAVLRTQWHIQGRPTMVVILRQRHLVHNKPPPSLRQTIKKLASGYINGTRVCLGTLDDFMNTSCMASLDFLCNYEDGDADNLDVSVQDYLDKTITNAAFLRAGVTPKHVLSGASSARARRKIAVAGIIKRSRSIPVQDSVVADSAHAAGTLSPGQGSVMCTPSMSRRSSDDEEHGLVIPMQAPLVDAATELPLDKVAEEELVNTLRETESLEEQGDILHYLALRKGLNWDTGLGKPHTVITVRALFEEFYERACEEHQWGLVRHFASSLGKRVEDLAKSVTDLLVRQKQVTVGMPPNNEEVITRPLSTKDLLAIIMRVHKGDQSTAMLTQEILAYLALFIRSNPGLFREMQCLRIGPIIRVMAWEMARNSRLNASEAVDALLNLSPFDMQSLLMNIINGTELDTSRVLSSLPGSTPGTFPTKRSEAEAILHLETEEALSIAVGPQGLWMRRRRLDGTLNRVPVGFYGQVWGILERCPGVWVRGYCLPVALTKEMTAGEIKFALRVEEMLNKVPEPEYRQLLVEALMVFSLIVENDVVSDFKVPIDVESVVHRAHGFFLEDQLHCNGDATLCCAAGSKGPPVAPCQTVVGICQHFYDSAPSGCYGTMSYLLRAVACTIPDMQITALDCMPS</sequence>
<dbReference type="PROSITE" id="PS51006">
    <property type="entry name" value="PABS_2"/>
    <property type="match status" value="1"/>
</dbReference>
<dbReference type="Proteomes" id="UP000821837">
    <property type="component" value="Chromosome 6"/>
</dbReference>
<dbReference type="InterPro" id="IPR037163">
    <property type="entry name" value="Spermidine_synt_N_sf"/>
</dbReference>
<dbReference type="Gene3D" id="1.50.10.10">
    <property type="match status" value="1"/>
</dbReference>
<dbReference type="GO" id="GO:0016740">
    <property type="term" value="F:transferase activity"/>
    <property type="evidence" value="ECO:0007669"/>
    <property type="project" value="UniProtKB-UniRule"/>
</dbReference>
<dbReference type="Pfam" id="PF19292">
    <property type="entry name" value="KPBB_C"/>
    <property type="match status" value="1"/>
</dbReference>
<keyword evidence="8 16" id="KW-0321">Glycogen metabolism</keyword>
<evidence type="ECO:0000256" key="12">
    <source>
        <dbReference type="ARBA" id="ARBA00023277"/>
    </source>
</evidence>
<keyword evidence="11 16" id="KW-0472">Membrane</keyword>
<dbReference type="InterPro" id="IPR008734">
    <property type="entry name" value="PHK_A/B_su"/>
</dbReference>
<dbReference type="SUPFAM" id="SSF48208">
    <property type="entry name" value="Six-hairpin glycosidases"/>
    <property type="match status" value="1"/>
</dbReference>
<accession>A0A9D4PPY9</accession>
<protein>
    <recommendedName>
        <fullName evidence="16">Phosphorylase b kinase regulatory subunit</fullName>
    </recommendedName>
</protein>
<keyword evidence="13 16" id="KW-0449">Lipoprotein</keyword>
<dbReference type="InterPro" id="IPR045583">
    <property type="entry name" value="KPBA/B_C"/>
</dbReference>
<comment type="function">
    <text evidence="1">Phosphorylase b kinase catalyzes the phosphorylation of serine in certain substrates, including troponin I. The alpha chain may bind calmodulin.</text>
</comment>
<evidence type="ECO:0000256" key="5">
    <source>
        <dbReference type="ARBA" id="ARBA00007867"/>
    </source>
</evidence>
<comment type="similarity">
    <text evidence="4 16">Belongs to the phosphorylase b kinase regulatory chain family.</text>
</comment>
<dbReference type="GO" id="GO:0005964">
    <property type="term" value="C:phosphorylase kinase complex"/>
    <property type="evidence" value="ECO:0007669"/>
    <property type="project" value="TreeGrafter"/>
</dbReference>
<dbReference type="InterPro" id="IPR029063">
    <property type="entry name" value="SAM-dependent_MTases_sf"/>
</dbReference>
<comment type="caution">
    <text evidence="15">Lacks conserved residue(s) required for the propagation of feature annotation.</text>
</comment>
<dbReference type="PANTHER" id="PTHR10749:SF7">
    <property type="entry name" value="PHOSPHORYLASE B KINASE REGULATORY SUBUNIT ALPHA-RELATED"/>
    <property type="match status" value="1"/>
</dbReference>
<feature type="domain" description="PABS" evidence="17">
    <location>
        <begin position="105"/>
        <end position="189"/>
    </location>
</feature>
<name>A0A9D4PPY9_RHISA</name>
<evidence type="ECO:0000256" key="13">
    <source>
        <dbReference type="ARBA" id="ARBA00023288"/>
    </source>
</evidence>
<comment type="caution">
    <text evidence="18">The sequence shown here is derived from an EMBL/GenBank/DDBJ whole genome shotgun (WGS) entry which is preliminary data.</text>
</comment>
<dbReference type="GO" id="GO:0005977">
    <property type="term" value="P:glycogen metabolic process"/>
    <property type="evidence" value="ECO:0007669"/>
    <property type="project" value="UniProtKB-KW"/>
</dbReference>
<dbReference type="InterPro" id="IPR030374">
    <property type="entry name" value="PABS"/>
</dbReference>
<evidence type="ECO:0000256" key="10">
    <source>
        <dbReference type="ARBA" id="ARBA00022860"/>
    </source>
</evidence>
<keyword evidence="6 16" id="KW-1003">Cell membrane</keyword>
<keyword evidence="10 16" id="KW-0112">Calmodulin-binding</keyword>
<evidence type="ECO:0000256" key="16">
    <source>
        <dbReference type="RuleBase" id="RU364123"/>
    </source>
</evidence>
<evidence type="ECO:0000256" key="2">
    <source>
        <dbReference type="ARBA" id="ARBA00004342"/>
    </source>
</evidence>
<gene>
    <name evidence="18" type="ORF">HPB52_014889</name>
</gene>
<dbReference type="Pfam" id="PF00723">
    <property type="entry name" value="Glyco_hydro_15"/>
    <property type="match status" value="1"/>
</dbReference>
<dbReference type="VEuPathDB" id="VectorBase:RSAN_040891"/>
<dbReference type="SUPFAM" id="SSF53335">
    <property type="entry name" value="S-adenosyl-L-methionine-dependent methyltransferases"/>
    <property type="match status" value="1"/>
</dbReference>
<evidence type="ECO:0000256" key="9">
    <source>
        <dbReference type="ARBA" id="ARBA00022679"/>
    </source>
</evidence>
<dbReference type="GO" id="GO:0005516">
    <property type="term" value="F:calmodulin binding"/>
    <property type="evidence" value="ECO:0007669"/>
    <property type="project" value="UniProtKB-KW"/>
</dbReference>
<dbReference type="InterPro" id="IPR011613">
    <property type="entry name" value="GH15-like"/>
</dbReference>
<evidence type="ECO:0000256" key="7">
    <source>
        <dbReference type="ARBA" id="ARBA00022553"/>
    </source>
</evidence>
<reference evidence="18" key="2">
    <citation type="submission" date="2021-09" db="EMBL/GenBank/DDBJ databases">
        <authorList>
            <person name="Jia N."/>
            <person name="Wang J."/>
            <person name="Shi W."/>
            <person name="Du L."/>
            <person name="Sun Y."/>
            <person name="Zhan W."/>
            <person name="Jiang J."/>
            <person name="Wang Q."/>
            <person name="Zhang B."/>
            <person name="Ji P."/>
            <person name="Sakyi L.B."/>
            <person name="Cui X."/>
            <person name="Yuan T."/>
            <person name="Jiang B."/>
            <person name="Yang W."/>
            <person name="Lam T.T.-Y."/>
            <person name="Chang Q."/>
            <person name="Ding S."/>
            <person name="Wang X."/>
            <person name="Zhu J."/>
            <person name="Ruan X."/>
            <person name="Zhao L."/>
            <person name="Wei J."/>
            <person name="Que T."/>
            <person name="Du C."/>
            <person name="Cheng J."/>
            <person name="Dai P."/>
            <person name="Han X."/>
            <person name="Huang E."/>
            <person name="Gao Y."/>
            <person name="Liu J."/>
            <person name="Shao H."/>
            <person name="Ye R."/>
            <person name="Li L."/>
            <person name="Wei W."/>
            <person name="Wang X."/>
            <person name="Wang C."/>
            <person name="Huo Q."/>
            <person name="Li W."/>
            <person name="Guo W."/>
            <person name="Chen H."/>
            <person name="Chen S."/>
            <person name="Zhou L."/>
            <person name="Zhou L."/>
            <person name="Ni X."/>
            <person name="Tian J."/>
            <person name="Zhou Y."/>
            <person name="Sheng Y."/>
            <person name="Liu T."/>
            <person name="Pan Y."/>
            <person name="Xia L."/>
            <person name="Li J."/>
            <person name="Zhao F."/>
            <person name="Cao W."/>
        </authorList>
    </citation>
    <scope>NUCLEOTIDE SEQUENCE</scope>
    <source>
        <strain evidence="18">Rsan-2018</strain>
        <tissue evidence="18">Larvae</tissue>
    </source>
</reference>
<reference evidence="18" key="1">
    <citation type="journal article" date="2020" name="Cell">
        <title>Large-Scale Comparative Analyses of Tick Genomes Elucidate Their Genetic Diversity and Vector Capacities.</title>
        <authorList>
            <consortium name="Tick Genome and Microbiome Consortium (TIGMIC)"/>
            <person name="Jia N."/>
            <person name="Wang J."/>
            <person name="Shi W."/>
            <person name="Du L."/>
            <person name="Sun Y."/>
            <person name="Zhan W."/>
            <person name="Jiang J.F."/>
            <person name="Wang Q."/>
            <person name="Zhang B."/>
            <person name="Ji P."/>
            <person name="Bell-Sakyi L."/>
            <person name="Cui X.M."/>
            <person name="Yuan T.T."/>
            <person name="Jiang B.G."/>
            <person name="Yang W.F."/>
            <person name="Lam T.T."/>
            <person name="Chang Q.C."/>
            <person name="Ding S.J."/>
            <person name="Wang X.J."/>
            <person name="Zhu J.G."/>
            <person name="Ruan X.D."/>
            <person name="Zhao L."/>
            <person name="Wei J.T."/>
            <person name="Ye R.Z."/>
            <person name="Que T.C."/>
            <person name="Du C.H."/>
            <person name="Zhou Y.H."/>
            <person name="Cheng J.X."/>
            <person name="Dai P.F."/>
            <person name="Guo W.B."/>
            <person name="Han X.H."/>
            <person name="Huang E.J."/>
            <person name="Li L.F."/>
            <person name="Wei W."/>
            <person name="Gao Y.C."/>
            <person name="Liu J.Z."/>
            <person name="Shao H.Z."/>
            <person name="Wang X."/>
            <person name="Wang C.C."/>
            <person name="Yang T.C."/>
            <person name="Huo Q.B."/>
            <person name="Li W."/>
            <person name="Chen H.Y."/>
            <person name="Chen S.E."/>
            <person name="Zhou L.G."/>
            <person name="Ni X.B."/>
            <person name="Tian J.H."/>
            <person name="Sheng Y."/>
            <person name="Liu T."/>
            <person name="Pan Y.S."/>
            <person name="Xia L.Y."/>
            <person name="Li J."/>
            <person name="Zhao F."/>
            <person name="Cao W.C."/>
        </authorList>
    </citation>
    <scope>NUCLEOTIDE SEQUENCE</scope>
    <source>
        <strain evidence="18">Rsan-2018</strain>
    </source>
</reference>
<dbReference type="InterPro" id="IPR035246">
    <property type="entry name" value="Spermidine_synt_N"/>
</dbReference>
<evidence type="ECO:0000256" key="3">
    <source>
        <dbReference type="ARBA" id="ARBA00005131"/>
    </source>
</evidence>
<dbReference type="PANTHER" id="PTHR10749">
    <property type="entry name" value="PHOSPHORYLASE B KINASE REGULATORY SUBUNIT"/>
    <property type="match status" value="1"/>
</dbReference>
<evidence type="ECO:0000256" key="4">
    <source>
        <dbReference type="ARBA" id="ARBA00007128"/>
    </source>
</evidence>
<comment type="similarity">
    <text evidence="5">Belongs to the spermidine/spermine synthase family.</text>
</comment>
<dbReference type="Pfam" id="PF17284">
    <property type="entry name" value="Spermine_synt_N"/>
    <property type="match status" value="1"/>
</dbReference>
<keyword evidence="14 16" id="KW-0636">Prenylation</keyword>
<keyword evidence="7" id="KW-0597">Phosphoprotein</keyword>
<dbReference type="Gene3D" id="2.30.140.10">
    <property type="entry name" value="Spermidine synthase, tetramerisation domain"/>
    <property type="match status" value="1"/>
</dbReference>
<dbReference type="FunFam" id="1.50.10.10:FF:000004">
    <property type="entry name" value="Phosphorylase b kinase regulatory subunit"/>
    <property type="match status" value="1"/>
</dbReference>
<evidence type="ECO:0000256" key="15">
    <source>
        <dbReference type="PROSITE-ProRule" id="PRU00354"/>
    </source>
</evidence>
<dbReference type="EMBL" id="JABSTV010001252">
    <property type="protein sequence ID" value="KAH7947652.1"/>
    <property type="molecule type" value="Genomic_DNA"/>
</dbReference>
<evidence type="ECO:0000256" key="8">
    <source>
        <dbReference type="ARBA" id="ARBA00022600"/>
    </source>
</evidence>
<dbReference type="InterPro" id="IPR008928">
    <property type="entry name" value="6-hairpin_glycosidase_sf"/>
</dbReference>
<dbReference type="GO" id="GO:0006596">
    <property type="term" value="P:polyamine biosynthetic process"/>
    <property type="evidence" value="ECO:0007669"/>
    <property type="project" value="UniProtKB-UniRule"/>
</dbReference>
<organism evidence="18 19">
    <name type="scientific">Rhipicephalus sanguineus</name>
    <name type="common">Brown dog tick</name>
    <name type="synonym">Ixodes sanguineus</name>
    <dbReference type="NCBI Taxonomy" id="34632"/>
    <lineage>
        <taxon>Eukaryota</taxon>
        <taxon>Metazoa</taxon>
        <taxon>Ecdysozoa</taxon>
        <taxon>Arthropoda</taxon>
        <taxon>Chelicerata</taxon>
        <taxon>Arachnida</taxon>
        <taxon>Acari</taxon>
        <taxon>Parasitiformes</taxon>
        <taxon>Ixodida</taxon>
        <taxon>Ixodoidea</taxon>
        <taxon>Ixodidae</taxon>
        <taxon>Rhipicephalinae</taxon>
        <taxon>Rhipicephalus</taxon>
        <taxon>Rhipicephalus</taxon>
    </lineage>
</organism>
<dbReference type="InterPro" id="IPR012341">
    <property type="entry name" value="6hp_glycosidase-like_sf"/>
</dbReference>
<keyword evidence="15" id="KW-0620">Polyamine biosynthesis</keyword>
<comment type="pathway">
    <text evidence="3 16">Glycan biosynthesis; glycogen metabolism.</text>
</comment>
<evidence type="ECO:0000256" key="14">
    <source>
        <dbReference type="ARBA" id="ARBA00023289"/>
    </source>
</evidence>
<proteinExistence type="inferred from homology"/>
<dbReference type="GO" id="GO:0005886">
    <property type="term" value="C:plasma membrane"/>
    <property type="evidence" value="ECO:0007669"/>
    <property type="project" value="UniProtKB-SubCell"/>
</dbReference>
<keyword evidence="9 15" id="KW-0808">Transferase</keyword>